<evidence type="ECO:0000256" key="1">
    <source>
        <dbReference type="SAM" id="MobiDB-lite"/>
    </source>
</evidence>
<reference evidence="3" key="1">
    <citation type="submission" date="2017-02" db="UniProtKB">
        <authorList>
            <consortium name="WormBaseParasite"/>
        </authorList>
    </citation>
    <scope>IDENTIFICATION</scope>
</reference>
<evidence type="ECO:0000313" key="2">
    <source>
        <dbReference type="Proteomes" id="UP000036681"/>
    </source>
</evidence>
<keyword evidence="2" id="KW-1185">Reference proteome</keyword>
<accession>A0A0M3HYL1</accession>
<dbReference type="WBParaSite" id="ALUE_0000862501-mRNA-1">
    <property type="protein sequence ID" value="ALUE_0000862501-mRNA-1"/>
    <property type="gene ID" value="ALUE_0000862501"/>
</dbReference>
<evidence type="ECO:0000313" key="3">
    <source>
        <dbReference type="WBParaSite" id="ALUE_0000862501-mRNA-1"/>
    </source>
</evidence>
<dbReference type="AlphaFoldDB" id="A0A0M3HYL1"/>
<organism evidence="2 3">
    <name type="scientific">Ascaris lumbricoides</name>
    <name type="common">Giant roundworm</name>
    <dbReference type="NCBI Taxonomy" id="6252"/>
    <lineage>
        <taxon>Eukaryota</taxon>
        <taxon>Metazoa</taxon>
        <taxon>Ecdysozoa</taxon>
        <taxon>Nematoda</taxon>
        <taxon>Chromadorea</taxon>
        <taxon>Rhabditida</taxon>
        <taxon>Spirurina</taxon>
        <taxon>Ascaridomorpha</taxon>
        <taxon>Ascaridoidea</taxon>
        <taxon>Ascarididae</taxon>
        <taxon>Ascaris</taxon>
    </lineage>
</organism>
<feature type="region of interest" description="Disordered" evidence="1">
    <location>
        <begin position="85"/>
        <end position="108"/>
    </location>
</feature>
<dbReference type="Proteomes" id="UP000036681">
    <property type="component" value="Unplaced"/>
</dbReference>
<sequence>MPTEQTIPNLPFTIAKPFHRAYTACSRSQEKGWNEQFPFINSVTQNDGYTSRKRYSQIQLRTVAAEILGQKRATVEANWVAGEIGPRVDTDGPPGLFERCASGADPTL</sequence>
<protein>
    <submittedName>
        <fullName evidence="3">Transposase</fullName>
    </submittedName>
</protein>
<name>A0A0M3HYL1_ASCLU</name>
<proteinExistence type="predicted"/>